<feature type="transmembrane region" description="Helical" evidence="1">
    <location>
        <begin position="6"/>
        <end position="27"/>
    </location>
</feature>
<evidence type="ECO:0000256" key="1">
    <source>
        <dbReference type="SAM" id="Phobius"/>
    </source>
</evidence>
<accession>A0ABT1I452</accession>
<evidence type="ECO:0000313" key="3">
    <source>
        <dbReference type="Proteomes" id="UP001205311"/>
    </source>
</evidence>
<keyword evidence="1" id="KW-1133">Transmembrane helix</keyword>
<reference evidence="2 3" key="1">
    <citation type="submission" date="2022-06" db="EMBL/GenBank/DDBJ databases">
        <title>Genomic Encyclopedia of Archaeal and Bacterial Type Strains, Phase II (KMG-II): from individual species to whole genera.</title>
        <authorList>
            <person name="Goeker M."/>
        </authorList>
    </citation>
    <scope>NUCLEOTIDE SEQUENCE [LARGE SCALE GENOMIC DNA]</scope>
    <source>
        <strain evidence="2 3">DSM 40477</strain>
    </source>
</reference>
<proteinExistence type="predicted"/>
<dbReference type="Proteomes" id="UP001205311">
    <property type="component" value="Unassembled WGS sequence"/>
</dbReference>
<sequence>MVDVCCGLWTVGAVVSLFLVWPVLALLREDALNEARRGWGVTETDRLWAELRPDLVLAGLPVVAFLVGGWRSG</sequence>
<keyword evidence="1" id="KW-0472">Membrane</keyword>
<keyword evidence="1" id="KW-0812">Transmembrane</keyword>
<organism evidence="2 3">
    <name type="scientific">Streptoalloteichus tenebrarius (strain ATCC 17920 / DSM 40477 / JCM 4838 / CBS 697.72 / NBRC 16177 / NCIMB 11028 / NRRL B-12390 / A12253. 1 / ISP 5477)</name>
    <name type="common">Streptomyces tenebrarius</name>
    <dbReference type="NCBI Taxonomy" id="1933"/>
    <lineage>
        <taxon>Bacteria</taxon>
        <taxon>Bacillati</taxon>
        <taxon>Actinomycetota</taxon>
        <taxon>Actinomycetes</taxon>
        <taxon>Pseudonocardiales</taxon>
        <taxon>Pseudonocardiaceae</taxon>
        <taxon>Streptoalloteichus</taxon>
    </lineage>
</organism>
<dbReference type="EMBL" id="JAMTCP010000077">
    <property type="protein sequence ID" value="MCP2262566.1"/>
    <property type="molecule type" value="Genomic_DNA"/>
</dbReference>
<keyword evidence="3" id="KW-1185">Reference proteome</keyword>
<comment type="caution">
    <text evidence="2">The sequence shown here is derived from an EMBL/GenBank/DDBJ whole genome shotgun (WGS) entry which is preliminary data.</text>
</comment>
<gene>
    <name evidence="2" type="ORF">LX15_006306</name>
</gene>
<name>A0ABT1I452_STRSD</name>
<protein>
    <submittedName>
        <fullName evidence="2">Uncharacterized protein</fullName>
    </submittedName>
</protein>
<evidence type="ECO:0000313" key="2">
    <source>
        <dbReference type="EMBL" id="MCP2262566.1"/>
    </source>
</evidence>